<dbReference type="InterPro" id="IPR018244">
    <property type="entry name" value="Allrgn_V5/Tpx1_CS"/>
</dbReference>
<dbReference type="SMART" id="SM00198">
    <property type="entry name" value="SCP"/>
    <property type="match status" value="1"/>
</dbReference>
<feature type="non-terminal residue" evidence="3">
    <location>
        <position position="1"/>
    </location>
</feature>
<dbReference type="OrthoDB" id="337038at2759"/>
<feature type="region of interest" description="Disordered" evidence="1">
    <location>
        <begin position="167"/>
        <end position="285"/>
    </location>
</feature>
<feature type="domain" description="SCP" evidence="2">
    <location>
        <begin position="28"/>
        <end position="152"/>
    </location>
</feature>
<evidence type="ECO:0000259" key="2">
    <source>
        <dbReference type="SMART" id="SM00198"/>
    </source>
</evidence>
<gene>
    <name evidence="3" type="ORF">MAN_07863</name>
</gene>
<feature type="compositionally biased region" description="Acidic residues" evidence="1">
    <location>
        <begin position="207"/>
        <end position="222"/>
    </location>
</feature>
<evidence type="ECO:0000256" key="1">
    <source>
        <dbReference type="SAM" id="MobiDB-lite"/>
    </source>
</evidence>
<protein>
    <submittedName>
        <fullName evidence="3">Allergen V5/Tpx-1-related protein</fullName>
    </submittedName>
</protein>
<accession>A0A0B4F4E7</accession>
<dbReference type="InterPro" id="IPR035940">
    <property type="entry name" value="CAP_sf"/>
</dbReference>
<comment type="caution">
    <text evidence="3">The sequence shown here is derived from an EMBL/GenBank/DDBJ whole genome shotgun (WGS) entry which is preliminary data.</text>
</comment>
<dbReference type="InterPro" id="IPR034113">
    <property type="entry name" value="SCP_GAPR1-like"/>
</dbReference>
<dbReference type="PRINTS" id="PR00837">
    <property type="entry name" value="V5TPXLIKE"/>
</dbReference>
<dbReference type="EMBL" id="AZNF01000011">
    <property type="protein sequence ID" value="KID62647.1"/>
    <property type="molecule type" value="Genomic_DNA"/>
</dbReference>
<organism evidence="3 4">
    <name type="scientific">Metarhizium anisopliae (strain ARSEF 549)</name>
    <dbReference type="NCBI Taxonomy" id="3151832"/>
    <lineage>
        <taxon>Eukaryota</taxon>
        <taxon>Fungi</taxon>
        <taxon>Dikarya</taxon>
        <taxon>Ascomycota</taxon>
        <taxon>Pezizomycotina</taxon>
        <taxon>Sordariomycetes</taxon>
        <taxon>Hypocreomycetidae</taxon>
        <taxon>Hypocreales</taxon>
        <taxon>Clavicipitaceae</taxon>
        <taxon>Metarhizium</taxon>
    </lineage>
</organism>
<dbReference type="VEuPathDB" id="FungiDB:MAN_07863"/>
<dbReference type="Pfam" id="PF00188">
    <property type="entry name" value="CAP"/>
    <property type="match status" value="1"/>
</dbReference>
<evidence type="ECO:0000313" key="3">
    <source>
        <dbReference type="EMBL" id="KID62647.1"/>
    </source>
</evidence>
<dbReference type="PROSITE" id="PS01010">
    <property type="entry name" value="CRISP_2"/>
    <property type="match status" value="1"/>
</dbReference>
<proteinExistence type="predicted"/>
<dbReference type="Gene3D" id="3.40.33.10">
    <property type="entry name" value="CAP"/>
    <property type="match status" value="1"/>
</dbReference>
<dbReference type="PROSITE" id="PS01009">
    <property type="entry name" value="CRISP_1"/>
    <property type="match status" value="1"/>
</dbReference>
<keyword evidence="4" id="KW-1185">Reference proteome</keyword>
<feature type="compositionally biased region" description="Polar residues" evidence="1">
    <location>
        <begin position="223"/>
        <end position="243"/>
    </location>
</feature>
<dbReference type="InterPro" id="IPR001283">
    <property type="entry name" value="CRISP-related"/>
</dbReference>
<evidence type="ECO:0000313" key="4">
    <source>
        <dbReference type="Proteomes" id="UP000031186"/>
    </source>
</evidence>
<dbReference type="HOGENOM" id="CLU_973439_0_0_1"/>
<name>A0A0B4F4E7_METAF</name>
<dbReference type="PANTHER" id="PTHR10334">
    <property type="entry name" value="CYSTEINE-RICH SECRETORY PROTEIN-RELATED"/>
    <property type="match status" value="1"/>
</dbReference>
<dbReference type="GO" id="GO:0005576">
    <property type="term" value="C:extracellular region"/>
    <property type="evidence" value="ECO:0007669"/>
    <property type="project" value="InterPro"/>
</dbReference>
<dbReference type="SUPFAM" id="SSF55797">
    <property type="entry name" value="PR-1-like"/>
    <property type="match status" value="1"/>
</dbReference>
<dbReference type="InterPro" id="IPR014044">
    <property type="entry name" value="CAP_dom"/>
</dbReference>
<dbReference type="AlphaFoldDB" id="A0A0B4F4E7"/>
<feature type="compositionally biased region" description="Basic and acidic residues" evidence="1">
    <location>
        <begin position="177"/>
        <end position="206"/>
    </location>
</feature>
<feature type="compositionally biased region" description="Basic and acidic residues" evidence="1">
    <location>
        <begin position="247"/>
        <end position="285"/>
    </location>
</feature>
<sequence length="285" mass="32417">MRLSSILPTLTATGMAMAAPAKREPSGDFKGQMLDAHNFFRKQHSADPLVWDDKLATKALNWAKGCQWGHSGSGENLARSTGSKNWGDFANMWGEERKSYNFDNGGFSSGTGHFTQVVWKDTKKVGCGQWSECSGLGVYVVCNYDPPGNYNNDYAKNVGKLIDGADINSVWKPGQGPDKEPPKEPEQPPKEPEQPPKEPEQPPKEPEEPEDGCENEEGDPEWNQDSNQEGNQDGNQDGNQEGNQEWDWNHNHWQDQDWDHNDWNNKDWNHNDWSHKDWSKYWNKE</sequence>
<dbReference type="Proteomes" id="UP000031186">
    <property type="component" value="Unassembled WGS sequence"/>
</dbReference>
<reference evidence="3 4" key="1">
    <citation type="journal article" date="2014" name="Proc. Natl. Acad. Sci. U.S.A.">
        <title>Trajectory and genomic determinants of fungal-pathogen speciation and host adaptation.</title>
        <authorList>
            <person name="Hu X."/>
            <person name="Xiao G."/>
            <person name="Zheng P."/>
            <person name="Shang Y."/>
            <person name="Su Y."/>
            <person name="Zhang X."/>
            <person name="Liu X."/>
            <person name="Zhan S."/>
            <person name="St Leger R.J."/>
            <person name="Wang C."/>
        </authorList>
    </citation>
    <scope>NUCLEOTIDE SEQUENCE [LARGE SCALE GENOMIC DNA]</scope>
    <source>
        <strain evidence="3 4">ARSEF 549</strain>
    </source>
</reference>
<dbReference type="CDD" id="cd05382">
    <property type="entry name" value="CAP_GAPR1-like"/>
    <property type="match status" value="1"/>
</dbReference>